<dbReference type="Proteomes" id="UP000472240">
    <property type="component" value="Chromosome 8"/>
</dbReference>
<evidence type="ECO:0000256" key="6">
    <source>
        <dbReference type="ARBA" id="ARBA00022946"/>
    </source>
</evidence>
<gene>
    <name evidence="13" type="primary">MTERF4</name>
</gene>
<organism evidence="13 14">
    <name type="scientific">Rhinolophus ferrumequinum</name>
    <name type="common">Greater horseshoe bat</name>
    <dbReference type="NCBI Taxonomy" id="59479"/>
    <lineage>
        <taxon>Eukaryota</taxon>
        <taxon>Metazoa</taxon>
        <taxon>Chordata</taxon>
        <taxon>Craniata</taxon>
        <taxon>Vertebrata</taxon>
        <taxon>Euteleostomi</taxon>
        <taxon>Mammalia</taxon>
        <taxon>Eutheria</taxon>
        <taxon>Laurasiatheria</taxon>
        <taxon>Chiroptera</taxon>
        <taxon>Yinpterochiroptera</taxon>
        <taxon>Rhinolophoidea</taxon>
        <taxon>Rhinolophidae</taxon>
        <taxon>Rhinolophinae</taxon>
        <taxon>Rhinolophus</taxon>
    </lineage>
</organism>
<evidence type="ECO:0000313" key="13">
    <source>
        <dbReference type="Ensembl" id="ENSRFEP00010001503.1"/>
    </source>
</evidence>
<dbReference type="OMA" id="CWRSCQF"/>
<protein>
    <recommendedName>
        <fullName evidence="9">Transcription termination factor 4, mitochondrial</fullName>
    </recommendedName>
    <alternativeName>
        <fullName evidence="10">Mitochondrial transcription termination factor 4</fullName>
    </alternativeName>
    <alternativeName>
        <fullName evidence="11">mTERF domain-containing protein 2</fullName>
    </alternativeName>
</protein>
<evidence type="ECO:0000256" key="9">
    <source>
        <dbReference type="ARBA" id="ARBA00074722"/>
    </source>
</evidence>
<dbReference type="Pfam" id="PF02536">
    <property type="entry name" value="mTERF"/>
    <property type="match status" value="1"/>
</dbReference>
<dbReference type="SMART" id="SM00733">
    <property type="entry name" value="Mterf"/>
    <property type="match status" value="4"/>
</dbReference>
<dbReference type="Ensembl" id="ENSRFET00010001659.1">
    <property type="protein sequence ID" value="ENSRFEP00010001503.1"/>
    <property type="gene ID" value="ENSRFEG00010001122.1"/>
</dbReference>
<proteinExistence type="inferred from homology"/>
<sequence length="377" mass="42824">MAALGRQVSAWYHLIPLTWARMSRQTPQKKMTASSLCKLTTASTGGGLEEVPCVQDPACRTHLPQCLLEKQSAPVDGGPWEREEVITSLLDMGFSDVHVNELLTVQPGTHPQQVLDIVSELILLGVNPEPVCVALKKSPQLLKLPVMHMKKRSSYLRKLGLGEGKLRRVLHCCPEILTMRQRDIANTVRVLRDKCLFTVQQVTEILHRCPYVLREDPGELEYKFQYAYFRMGVKHADVVRTDFLQYSITKTRQRHTFLERLGRYQTPDKKGQTQVPNPLLRDILRVSEAEFLARTARSSAEEFEVFKKLLAREEEEEPENPMPGDKSTMHGTVPQHDDPAPSVSWAEGNCCEAGPSNVRLSVCENFRFKCLVFIIFD</sequence>
<comment type="subcellular location">
    <subcellularLocation>
        <location evidence="1">Mitochondrion</location>
    </subcellularLocation>
</comment>
<dbReference type="AlphaFoldDB" id="A0A671DLA8"/>
<keyword evidence="6" id="KW-0809">Transit peptide</keyword>
<evidence type="ECO:0000256" key="3">
    <source>
        <dbReference type="ARBA" id="ARBA00022552"/>
    </source>
</evidence>
<dbReference type="Gene3D" id="1.25.70.10">
    <property type="entry name" value="Transcription termination factor 3, mitochondrial"/>
    <property type="match status" value="1"/>
</dbReference>
<dbReference type="InParanoid" id="A0A671DLA8"/>
<feature type="region of interest" description="Disordered" evidence="12">
    <location>
        <begin position="312"/>
        <end position="341"/>
    </location>
</feature>
<reference evidence="13 14" key="2">
    <citation type="journal article" date="2018" name="Annu Rev Anim Biosci">
        <title>Bat Biology, Genomes, and the Bat1K Project: To Generate Chromosome-Level Genomes for All Living Bat Species.</title>
        <authorList>
            <person name="Teeling E.C."/>
            <person name="Vernes S.C."/>
            <person name="Davalos L.M."/>
            <person name="Ray D.A."/>
            <person name="Gilbert M.T.P."/>
            <person name="Myers E."/>
        </authorList>
    </citation>
    <scope>NUCLEOTIDE SEQUENCE</scope>
</reference>
<dbReference type="GO" id="GO:0006390">
    <property type="term" value="P:mitochondrial transcription"/>
    <property type="evidence" value="ECO:0007669"/>
    <property type="project" value="TreeGrafter"/>
</dbReference>
<comment type="similarity">
    <text evidence="2">Belongs to the mTERF family.</text>
</comment>
<dbReference type="GeneID" id="117025455"/>
<dbReference type="PANTHER" id="PTHR13068">
    <property type="entry name" value="CGI-12 PROTEIN-RELATED"/>
    <property type="match status" value="1"/>
</dbReference>
<evidence type="ECO:0000256" key="5">
    <source>
        <dbReference type="ARBA" id="ARBA00022884"/>
    </source>
</evidence>
<dbReference type="GO" id="GO:0043010">
    <property type="term" value="P:camera-type eye development"/>
    <property type="evidence" value="ECO:0007669"/>
    <property type="project" value="Ensembl"/>
</dbReference>
<keyword evidence="4" id="KW-0677">Repeat</keyword>
<dbReference type="FunFam" id="1.25.70.10:FF:000011">
    <property type="entry name" value="Mitochondrial transcription termination factor 4"/>
    <property type="match status" value="1"/>
</dbReference>
<reference evidence="13 14" key="1">
    <citation type="journal article" date="2015" name="Annu Rev Anim Biosci">
        <title>The Genome 10K Project: a way forward.</title>
        <authorList>
            <person name="Koepfli K.P."/>
            <person name="Paten B."/>
            <person name="O'Brien S.J."/>
            <person name="Koepfli K.P."/>
            <person name="Paten B."/>
            <person name="Antunes A."/>
            <person name="Belov K."/>
            <person name="Bustamante C."/>
            <person name="Castoe T.A."/>
            <person name="Clawson H."/>
            <person name="Crawford A.J."/>
            <person name="Diekhans M."/>
            <person name="Distel D."/>
            <person name="Durbin R."/>
            <person name="Earl D."/>
            <person name="Fujita M.K."/>
            <person name="Gamble T."/>
            <person name="Georges A."/>
            <person name="Gemmell N."/>
            <person name="Gilbert M.T."/>
            <person name="Graves J.M."/>
            <person name="Green R.E."/>
            <person name="Hickey G."/>
            <person name="Jarvis E.D."/>
            <person name="Johnson W."/>
            <person name="Komissarov A."/>
            <person name="Korf I."/>
            <person name="Kuhn R."/>
            <person name="Larkin D.M."/>
            <person name="Lewin H."/>
            <person name="Lopez J.V."/>
            <person name="Ma J."/>
            <person name="Marques-Bonet T."/>
            <person name="Miller W."/>
            <person name="Murphy R."/>
            <person name="Pevzner P."/>
            <person name="Shapiro B."/>
            <person name="Steiner C."/>
            <person name="Tamazian G."/>
            <person name="Venkatesh B."/>
            <person name="Wang J."/>
            <person name="Wayne R."/>
            <person name="Wiley E."/>
            <person name="Yang H."/>
            <person name="Zhang G."/>
            <person name="Haussler D."/>
            <person name="Ryder O."/>
            <person name="O'Brien S.J."/>
        </authorList>
    </citation>
    <scope>NUCLEOTIDE SEQUENCE</scope>
</reference>
<dbReference type="GO" id="GO:0005829">
    <property type="term" value="C:cytosol"/>
    <property type="evidence" value="ECO:0007669"/>
    <property type="project" value="Ensembl"/>
</dbReference>
<evidence type="ECO:0000256" key="1">
    <source>
        <dbReference type="ARBA" id="ARBA00004173"/>
    </source>
</evidence>
<reference evidence="13" key="4">
    <citation type="submission" date="2025-08" db="UniProtKB">
        <authorList>
            <consortium name="Ensembl"/>
        </authorList>
    </citation>
    <scope>IDENTIFICATION</scope>
</reference>
<dbReference type="RefSeq" id="XP_032967231.1">
    <property type="nucleotide sequence ID" value="XM_033111340.1"/>
</dbReference>
<keyword evidence="7" id="KW-0496">Mitochondrion</keyword>
<name>A0A671DLA8_RHIFE</name>
<evidence type="ECO:0000313" key="14">
    <source>
        <dbReference type="Proteomes" id="UP000472240"/>
    </source>
</evidence>
<keyword evidence="14" id="KW-1185">Reference proteome</keyword>
<comment type="subunit">
    <text evidence="8">Heterodimer with NSUN4; this interaction may be required for NSUN4 recruitment to the mitochondrial large ribosomal subunit.</text>
</comment>
<dbReference type="GO" id="GO:0006364">
    <property type="term" value="P:rRNA processing"/>
    <property type="evidence" value="ECO:0007669"/>
    <property type="project" value="UniProtKB-KW"/>
</dbReference>
<keyword evidence="5" id="KW-0694">RNA-binding</keyword>
<dbReference type="GO" id="GO:0061668">
    <property type="term" value="P:mitochondrial ribosome assembly"/>
    <property type="evidence" value="ECO:0007669"/>
    <property type="project" value="Ensembl"/>
</dbReference>
<evidence type="ECO:0000256" key="7">
    <source>
        <dbReference type="ARBA" id="ARBA00023128"/>
    </source>
</evidence>
<reference evidence="13" key="5">
    <citation type="submission" date="2025-09" db="UniProtKB">
        <authorList>
            <consortium name="Ensembl"/>
        </authorList>
    </citation>
    <scope>IDENTIFICATION</scope>
</reference>
<dbReference type="PANTHER" id="PTHR13068:SF203">
    <property type="entry name" value="TRANSCRIPTION TERMINATION FACTOR 4, MITOCHONDRIAL"/>
    <property type="match status" value="1"/>
</dbReference>
<dbReference type="GO" id="GO:0005739">
    <property type="term" value="C:mitochondrion"/>
    <property type="evidence" value="ECO:0007669"/>
    <property type="project" value="UniProtKB-SubCell"/>
</dbReference>
<dbReference type="InterPro" id="IPR003690">
    <property type="entry name" value="MTERF"/>
</dbReference>
<evidence type="ECO:0000256" key="10">
    <source>
        <dbReference type="ARBA" id="ARBA00077581"/>
    </source>
</evidence>
<reference evidence="14" key="3">
    <citation type="submission" date="2018-12" db="EMBL/GenBank/DDBJ databases">
        <title>G10K-VGP greater horseshoe bat female genome, primary haplotype.</title>
        <authorList>
            <person name="Teeling E."/>
            <person name="Myers G."/>
            <person name="Vernes S."/>
            <person name="Pippel M."/>
            <person name="Winkler S."/>
            <person name="Fedrigo O."/>
            <person name="Rhie A."/>
            <person name="Koren S."/>
            <person name="Phillippy A."/>
            <person name="Lewin H."/>
            <person name="Damas J."/>
            <person name="Howe K."/>
            <person name="Mountcastle J."/>
            <person name="Jarvis E.D."/>
        </authorList>
    </citation>
    <scope>NUCLEOTIDE SEQUENCE [LARGE SCALE GENOMIC DNA]</scope>
</reference>
<evidence type="ECO:0000256" key="2">
    <source>
        <dbReference type="ARBA" id="ARBA00007692"/>
    </source>
</evidence>
<evidence type="ECO:0000256" key="4">
    <source>
        <dbReference type="ARBA" id="ARBA00022737"/>
    </source>
</evidence>
<evidence type="ECO:0000256" key="8">
    <source>
        <dbReference type="ARBA" id="ARBA00061975"/>
    </source>
</evidence>
<dbReference type="KEGG" id="rfq:117025455"/>
<dbReference type="InterPro" id="IPR038538">
    <property type="entry name" value="MTERF_sf"/>
</dbReference>
<dbReference type="GO" id="GO:0019843">
    <property type="term" value="F:rRNA binding"/>
    <property type="evidence" value="ECO:0007669"/>
    <property type="project" value="Ensembl"/>
</dbReference>
<accession>A0A671DLA8</accession>
<evidence type="ECO:0000256" key="11">
    <source>
        <dbReference type="ARBA" id="ARBA00078040"/>
    </source>
</evidence>
<dbReference type="CTD" id="130916"/>
<dbReference type="OrthoDB" id="9991972at2759"/>
<dbReference type="FunCoup" id="A0A671DLA8">
    <property type="interactions" value="2998"/>
</dbReference>
<evidence type="ECO:0000256" key="12">
    <source>
        <dbReference type="SAM" id="MobiDB-lite"/>
    </source>
</evidence>
<dbReference type="GeneTree" id="ENSGT00460000041648"/>
<dbReference type="GO" id="GO:0007507">
    <property type="term" value="P:heart development"/>
    <property type="evidence" value="ECO:0007669"/>
    <property type="project" value="Ensembl"/>
</dbReference>
<keyword evidence="3" id="KW-0698">rRNA processing</keyword>